<feature type="region of interest" description="Disordered" evidence="1">
    <location>
        <begin position="87"/>
        <end position="121"/>
    </location>
</feature>
<dbReference type="EMBL" id="LCIN01000011">
    <property type="protein sequence ID" value="KKT56916.1"/>
    <property type="molecule type" value="Genomic_DNA"/>
</dbReference>
<feature type="compositionally biased region" description="Gly residues" evidence="1">
    <location>
        <begin position="100"/>
        <end position="113"/>
    </location>
</feature>
<organism evidence="2 3">
    <name type="scientific">Candidatus Giovannonibacteria bacterium GW2011_GWB1_44_23</name>
    <dbReference type="NCBI Taxonomy" id="1618652"/>
    <lineage>
        <taxon>Bacteria</taxon>
        <taxon>Candidatus Giovannoniibacteriota</taxon>
    </lineage>
</organism>
<gene>
    <name evidence="2" type="ORF">UW49_C0011G0024</name>
</gene>
<protein>
    <submittedName>
        <fullName evidence="2">Uncharacterized protein</fullName>
    </submittedName>
</protein>
<proteinExistence type="predicted"/>
<accession>A0A0G1IBX3</accession>
<sequence length="121" mass="13640">MIFYSIILFLSVGGILAIIRRNRDEFVAFNFAEFMEGLVADAVALWHSRLRDQSFTFLEKRLREARIWVLKTESMLFRTAHKLRGIKERNGNGNNENGNNGNGGGKDGNGNGHGDNADLNR</sequence>
<dbReference type="AlphaFoldDB" id="A0A0G1IBX3"/>
<dbReference type="Proteomes" id="UP000033977">
    <property type="component" value="Unassembled WGS sequence"/>
</dbReference>
<evidence type="ECO:0000313" key="2">
    <source>
        <dbReference type="EMBL" id="KKT56916.1"/>
    </source>
</evidence>
<evidence type="ECO:0000313" key="3">
    <source>
        <dbReference type="Proteomes" id="UP000033977"/>
    </source>
</evidence>
<name>A0A0G1IBX3_9BACT</name>
<comment type="caution">
    <text evidence="2">The sequence shown here is derived from an EMBL/GenBank/DDBJ whole genome shotgun (WGS) entry which is preliminary data.</text>
</comment>
<reference evidence="2 3" key="1">
    <citation type="journal article" date="2015" name="Nature">
        <title>rRNA introns, odd ribosomes, and small enigmatic genomes across a large radiation of phyla.</title>
        <authorList>
            <person name="Brown C.T."/>
            <person name="Hug L.A."/>
            <person name="Thomas B.C."/>
            <person name="Sharon I."/>
            <person name="Castelle C.J."/>
            <person name="Singh A."/>
            <person name="Wilkins M.J."/>
            <person name="Williams K.H."/>
            <person name="Banfield J.F."/>
        </authorList>
    </citation>
    <scope>NUCLEOTIDE SEQUENCE [LARGE SCALE GENOMIC DNA]</scope>
</reference>
<evidence type="ECO:0000256" key="1">
    <source>
        <dbReference type="SAM" id="MobiDB-lite"/>
    </source>
</evidence>